<proteinExistence type="predicted"/>
<sequence>MDMSLSNRRTRLFVLSTTVSMLVVCLVATPSSVSGSGARTWSAATGVGHERRSGSGVVAIDGGVVVEQGPPEKVIADPSAERTRRFLERILNIG</sequence>
<evidence type="ECO:0000313" key="3">
    <source>
        <dbReference type="Proteomes" id="UP001501480"/>
    </source>
</evidence>
<evidence type="ECO:0000256" key="1">
    <source>
        <dbReference type="SAM" id="SignalP"/>
    </source>
</evidence>
<name>A0ABP5HBT0_9ACTN</name>
<feature type="chain" id="PRO_5045313228" evidence="1">
    <location>
        <begin position="36"/>
        <end position="94"/>
    </location>
</feature>
<protein>
    <submittedName>
        <fullName evidence="2">Uncharacterized protein</fullName>
    </submittedName>
</protein>
<comment type="caution">
    <text evidence="2">The sequence shown here is derived from an EMBL/GenBank/DDBJ whole genome shotgun (WGS) entry which is preliminary data.</text>
</comment>
<accession>A0ABP5HBT0</accession>
<reference evidence="3" key="1">
    <citation type="journal article" date="2019" name="Int. J. Syst. Evol. Microbiol.">
        <title>The Global Catalogue of Microorganisms (GCM) 10K type strain sequencing project: providing services to taxonomists for standard genome sequencing and annotation.</title>
        <authorList>
            <consortium name="The Broad Institute Genomics Platform"/>
            <consortium name="The Broad Institute Genome Sequencing Center for Infectious Disease"/>
            <person name="Wu L."/>
            <person name="Ma J."/>
        </authorList>
    </citation>
    <scope>NUCLEOTIDE SEQUENCE [LARGE SCALE GENOMIC DNA]</scope>
    <source>
        <strain evidence="3">JCM 15749</strain>
    </source>
</reference>
<keyword evidence="3" id="KW-1185">Reference proteome</keyword>
<keyword evidence="1" id="KW-0732">Signal</keyword>
<evidence type="ECO:0000313" key="2">
    <source>
        <dbReference type="EMBL" id="GAA2071266.1"/>
    </source>
</evidence>
<dbReference type="EMBL" id="BAAAPY010000001">
    <property type="protein sequence ID" value="GAA2071266.1"/>
    <property type="molecule type" value="Genomic_DNA"/>
</dbReference>
<feature type="signal peptide" evidence="1">
    <location>
        <begin position="1"/>
        <end position="35"/>
    </location>
</feature>
<organism evidence="2 3">
    <name type="scientific">Aeromicrobium halocynthiae</name>
    <dbReference type="NCBI Taxonomy" id="560557"/>
    <lineage>
        <taxon>Bacteria</taxon>
        <taxon>Bacillati</taxon>
        <taxon>Actinomycetota</taxon>
        <taxon>Actinomycetes</taxon>
        <taxon>Propionibacteriales</taxon>
        <taxon>Nocardioidaceae</taxon>
        <taxon>Aeromicrobium</taxon>
    </lineage>
</organism>
<gene>
    <name evidence="2" type="ORF">GCM10009821_06140</name>
</gene>
<dbReference type="Proteomes" id="UP001501480">
    <property type="component" value="Unassembled WGS sequence"/>
</dbReference>